<gene>
    <name evidence="2" type="ORF">PCASD_10492</name>
</gene>
<dbReference type="EMBL" id="PGCI01000613">
    <property type="protein sequence ID" value="PLW24242.1"/>
    <property type="molecule type" value="Genomic_DNA"/>
</dbReference>
<name>A0A2N5TFF7_9BASI</name>
<accession>A0A2N5TFF7</accession>
<feature type="region of interest" description="Disordered" evidence="1">
    <location>
        <begin position="1"/>
        <end position="39"/>
    </location>
</feature>
<evidence type="ECO:0000256" key="1">
    <source>
        <dbReference type="SAM" id="MobiDB-lite"/>
    </source>
</evidence>
<comment type="caution">
    <text evidence="2">The sequence shown here is derived from an EMBL/GenBank/DDBJ whole genome shotgun (WGS) entry which is preliminary data.</text>
</comment>
<evidence type="ECO:0000313" key="3">
    <source>
        <dbReference type="Proteomes" id="UP000235392"/>
    </source>
</evidence>
<sequence>MSPSETLGLAHDAGKRNAKGKGLRPKTTNLSRFKKPHPYILDPAKSLPTFIEQAGFGPSAKVPRQPGASS</sequence>
<reference evidence="2 3" key="1">
    <citation type="submission" date="2017-11" db="EMBL/GenBank/DDBJ databases">
        <title>De novo assembly and phasing of dikaryotic genomes from two isolates of Puccinia coronata f. sp. avenae, the causal agent of oat crown rust.</title>
        <authorList>
            <person name="Miller M.E."/>
            <person name="Zhang Y."/>
            <person name="Omidvar V."/>
            <person name="Sperschneider J."/>
            <person name="Schwessinger B."/>
            <person name="Raley C."/>
            <person name="Palmer J.M."/>
            <person name="Garnica D."/>
            <person name="Upadhyaya N."/>
            <person name="Rathjen J."/>
            <person name="Taylor J.M."/>
            <person name="Park R.F."/>
            <person name="Dodds P.N."/>
            <person name="Hirsch C.D."/>
            <person name="Kianian S.F."/>
            <person name="Figueroa M."/>
        </authorList>
    </citation>
    <scope>NUCLEOTIDE SEQUENCE [LARGE SCALE GENOMIC DNA]</scope>
    <source>
        <strain evidence="2">12SD80</strain>
    </source>
</reference>
<proteinExistence type="predicted"/>
<organism evidence="2 3">
    <name type="scientific">Puccinia coronata f. sp. avenae</name>
    <dbReference type="NCBI Taxonomy" id="200324"/>
    <lineage>
        <taxon>Eukaryota</taxon>
        <taxon>Fungi</taxon>
        <taxon>Dikarya</taxon>
        <taxon>Basidiomycota</taxon>
        <taxon>Pucciniomycotina</taxon>
        <taxon>Pucciniomycetes</taxon>
        <taxon>Pucciniales</taxon>
        <taxon>Pucciniaceae</taxon>
        <taxon>Puccinia</taxon>
    </lineage>
</organism>
<dbReference type="AlphaFoldDB" id="A0A2N5TFF7"/>
<protein>
    <submittedName>
        <fullName evidence="2">Uncharacterized protein</fullName>
    </submittedName>
</protein>
<dbReference type="Proteomes" id="UP000235392">
    <property type="component" value="Unassembled WGS sequence"/>
</dbReference>
<evidence type="ECO:0000313" key="2">
    <source>
        <dbReference type="EMBL" id="PLW24242.1"/>
    </source>
</evidence>